<sequence>MTCLPSPFGLWGLTLTREILPSRAALATHSQARSNLKPESKCISHLPVSTPWFRASSFTVWKLTGRPLANSFSQLSWRPVTSPVLGQWFRPSTAIQPTGLTPFSSSPNLYTREGPLLSSQASNSDLGVLLESNTIQGSMSAAMASAA</sequence>
<evidence type="ECO:0000313" key="2">
    <source>
        <dbReference type="Proteomes" id="UP000327493"/>
    </source>
</evidence>
<gene>
    <name evidence="1" type="ORF">FQN60_006467</name>
</gene>
<comment type="caution">
    <text evidence="1">The sequence shown here is derived from an EMBL/GenBank/DDBJ whole genome shotgun (WGS) entry which is preliminary data.</text>
</comment>
<reference evidence="1 2" key="1">
    <citation type="submission" date="2019-08" db="EMBL/GenBank/DDBJ databases">
        <title>A chromosome-level genome assembly, high-density linkage maps, and genome scans reveal the genomic architecture of hybrid incompatibilities underlying speciation via character displacement in darters (Percidae: Etheostominae).</title>
        <authorList>
            <person name="Moran R.L."/>
            <person name="Catchen J.M."/>
            <person name="Fuller R.C."/>
        </authorList>
    </citation>
    <scope>NUCLEOTIDE SEQUENCE [LARGE SCALE GENOMIC DNA]</scope>
    <source>
        <strain evidence="1">EspeVRDwgs_2016</strain>
        <tissue evidence="1">Muscle</tissue>
    </source>
</reference>
<dbReference type="AlphaFoldDB" id="A0A5J5CQ91"/>
<dbReference type="EMBL" id="VOFY01000019">
    <property type="protein sequence ID" value="KAA8582796.1"/>
    <property type="molecule type" value="Genomic_DNA"/>
</dbReference>
<proteinExistence type="predicted"/>
<organism evidence="1 2">
    <name type="scientific">Etheostoma spectabile</name>
    <name type="common">orangethroat darter</name>
    <dbReference type="NCBI Taxonomy" id="54343"/>
    <lineage>
        <taxon>Eukaryota</taxon>
        <taxon>Metazoa</taxon>
        <taxon>Chordata</taxon>
        <taxon>Craniata</taxon>
        <taxon>Vertebrata</taxon>
        <taxon>Euteleostomi</taxon>
        <taxon>Actinopterygii</taxon>
        <taxon>Neopterygii</taxon>
        <taxon>Teleostei</taxon>
        <taxon>Neoteleostei</taxon>
        <taxon>Acanthomorphata</taxon>
        <taxon>Eupercaria</taxon>
        <taxon>Perciformes</taxon>
        <taxon>Percoidei</taxon>
        <taxon>Percidae</taxon>
        <taxon>Etheostomatinae</taxon>
        <taxon>Etheostoma</taxon>
    </lineage>
</organism>
<name>A0A5J5CQ91_9PERO</name>
<evidence type="ECO:0000313" key="1">
    <source>
        <dbReference type="EMBL" id="KAA8582796.1"/>
    </source>
</evidence>
<accession>A0A5J5CQ91</accession>
<dbReference type="Proteomes" id="UP000327493">
    <property type="component" value="Chromosome 19"/>
</dbReference>
<protein>
    <submittedName>
        <fullName evidence="1">Uncharacterized protein</fullName>
    </submittedName>
</protein>
<keyword evidence="2" id="KW-1185">Reference proteome</keyword>